<gene>
    <name evidence="1" type="ORF">SAMEA3752557_05285</name>
</gene>
<dbReference type="AlphaFoldDB" id="A0A2X7FJ97"/>
<protein>
    <submittedName>
        <fullName evidence="1">Uncharacterized protein</fullName>
    </submittedName>
</protein>
<organism evidence="1 2">
    <name type="scientific">Escherichia coli</name>
    <dbReference type="NCBI Taxonomy" id="562"/>
    <lineage>
        <taxon>Bacteria</taxon>
        <taxon>Pseudomonadati</taxon>
        <taxon>Pseudomonadota</taxon>
        <taxon>Gammaproteobacteria</taxon>
        <taxon>Enterobacterales</taxon>
        <taxon>Enterobacteriaceae</taxon>
        <taxon>Escherichia</taxon>
    </lineage>
</organism>
<dbReference type="RefSeq" id="WP_157908843.1">
    <property type="nucleotide sequence ID" value="NZ_CP104509.1"/>
</dbReference>
<evidence type="ECO:0000313" key="2">
    <source>
        <dbReference type="Proteomes" id="UP000250671"/>
    </source>
</evidence>
<reference evidence="1 2" key="1">
    <citation type="submission" date="2018-06" db="EMBL/GenBank/DDBJ databases">
        <authorList>
            <consortium name="Pathogen Informatics"/>
            <person name="Doyle S."/>
        </authorList>
    </citation>
    <scope>NUCLEOTIDE SEQUENCE [LARGE SCALE GENOMIC DNA]</scope>
    <source>
        <strain evidence="1 2">VREC0535</strain>
    </source>
</reference>
<dbReference type="Proteomes" id="UP000250671">
    <property type="component" value="Unassembled WGS sequence"/>
</dbReference>
<name>A0A2X7FJ97_ECOLX</name>
<evidence type="ECO:0000313" key="1">
    <source>
        <dbReference type="EMBL" id="SQP89636.1"/>
    </source>
</evidence>
<accession>A0A2X7FJ97</accession>
<proteinExistence type="predicted"/>
<dbReference type="EMBL" id="UCZA01000053">
    <property type="protein sequence ID" value="SQP89636.1"/>
    <property type="molecule type" value="Genomic_DNA"/>
</dbReference>
<sequence length="52" mass="6037">MRIAGNLTKNQRYSSLSHLYIGQKVRNKKYIAKQRITEAKKTGEEQDGNNKK</sequence>